<accession>A0A9W6FAU4</accession>
<feature type="compositionally biased region" description="Low complexity" evidence="1">
    <location>
        <begin position="289"/>
        <end position="298"/>
    </location>
</feature>
<feature type="region of interest" description="Disordered" evidence="1">
    <location>
        <begin position="1328"/>
        <end position="1395"/>
    </location>
</feature>
<feature type="compositionally biased region" description="Gly residues" evidence="1">
    <location>
        <begin position="1341"/>
        <end position="1352"/>
    </location>
</feature>
<reference evidence="2 3" key="1">
    <citation type="journal article" date="2023" name="Commun. Biol.">
        <title>Reorganization of the ancestral sex-determining regions during the evolution of trioecy in Pleodorina starrii.</title>
        <authorList>
            <person name="Takahashi K."/>
            <person name="Suzuki S."/>
            <person name="Kawai-Toyooka H."/>
            <person name="Yamamoto K."/>
            <person name="Hamaji T."/>
            <person name="Ootsuki R."/>
            <person name="Yamaguchi H."/>
            <person name="Kawachi M."/>
            <person name="Higashiyama T."/>
            <person name="Nozaki H."/>
        </authorList>
    </citation>
    <scope>NUCLEOTIDE SEQUENCE [LARGE SCALE GENOMIC DNA]</scope>
    <source>
        <strain evidence="2 3">NIES-4479</strain>
    </source>
</reference>
<feature type="region of interest" description="Disordered" evidence="1">
    <location>
        <begin position="216"/>
        <end position="321"/>
    </location>
</feature>
<dbReference type="PANTHER" id="PTHR21228:SF40">
    <property type="entry name" value="LD45607P"/>
    <property type="match status" value="1"/>
</dbReference>
<organism evidence="2 3">
    <name type="scientific">Pleodorina starrii</name>
    <dbReference type="NCBI Taxonomy" id="330485"/>
    <lineage>
        <taxon>Eukaryota</taxon>
        <taxon>Viridiplantae</taxon>
        <taxon>Chlorophyta</taxon>
        <taxon>core chlorophytes</taxon>
        <taxon>Chlorophyceae</taxon>
        <taxon>CS clade</taxon>
        <taxon>Chlamydomonadales</taxon>
        <taxon>Volvocaceae</taxon>
        <taxon>Pleodorina</taxon>
    </lineage>
</organism>
<feature type="compositionally biased region" description="Gly residues" evidence="1">
    <location>
        <begin position="1279"/>
        <end position="1291"/>
    </location>
</feature>
<name>A0A9W6FAU4_9CHLO</name>
<evidence type="ECO:0000313" key="3">
    <source>
        <dbReference type="Proteomes" id="UP001165080"/>
    </source>
</evidence>
<evidence type="ECO:0000313" key="2">
    <source>
        <dbReference type="EMBL" id="GLC62802.1"/>
    </source>
</evidence>
<gene>
    <name evidence="2" type="primary">PLEST011072</name>
    <name evidence="2" type="ORF">PLESTB_001941200</name>
</gene>
<dbReference type="Proteomes" id="UP001165080">
    <property type="component" value="Unassembled WGS sequence"/>
</dbReference>
<feature type="region of interest" description="Disordered" evidence="1">
    <location>
        <begin position="1062"/>
        <end position="1095"/>
    </location>
</feature>
<dbReference type="GO" id="GO:0005759">
    <property type="term" value="C:mitochondrial matrix"/>
    <property type="evidence" value="ECO:0007669"/>
    <property type="project" value="TreeGrafter"/>
</dbReference>
<dbReference type="GO" id="GO:0044528">
    <property type="term" value="P:regulation of mitochondrial mRNA stability"/>
    <property type="evidence" value="ECO:0007669"/>
    <property type="project" value="TreeGrafter"/>
</dbReference>
<feature type="region of interest" description="Disordered" evidence="1">
    <location>
        <begin position="743"/>
        <end position="774"/>
    </location>
</feature>
<feature type="region of interest" description="Disordered" evidence="1">
    <location>
        <begin position="98"/>
        <end position="137"/>
    </location>
</feature>
<feature type="region of interest" description="Disordered" evidence="1">
    <location>
        <begin position="1442"/>
        <end position="1508"/>
    </location>
</feature>
<feature type="compositionally biased region" description="Basic and acidic residues" evidence="1">
    <location>
        <begin position="404"/>
        <end position="423"/>
    </location>
</feature>
<evidence type="ECO:0000256" key="1">
    <source>
        <dbReference type="SAM" id="MobiDB-lite"/>
    </source>
</evidence>
<feature type="compositionally biased region" description="Low complexity" evidence="1">
    <location>
        <begin position="216"/>
        <end position="227"/>
    </location>
</feature>
<feature type="region of interest" description="Disordered" evidence="1">
    <location>
        <begin position="142"/>
        <end position="161"/>
    </location>
</feature>
<feature type="compositionally biased region" description="Low complexity" evidence="1">
    <location>
        <begin position="1486"/>
        <end position="1499"/>
    </location>
</feature>
<comment type="caution">
    <text evidence="2">The sequence shown here is derived from an EMBL/GenBank/DDBJ whole genome shotgun (WGS) entry which is preliminary data.</text>
</comment>
<feature type="compositionally biased region" description="Basic and acidic residues" evidence="1">
    <location>
        <begin position="384"/>
        <end position="395"/>
    </location>
</feature>
<sequence>MRRSSTASAADCQGAARDRRTASGWVDGRAHGRGRGARGLQCRAADATAGARAPQAVASNAATFGLLGHNSEPHPQRHSATLPPQGVVQLMQPPLRLAQAASPAGAVSGRPSADTSSPGCSSSGSGQAGVGMRGAPGSRRLVWRAGPAQPPPSPPPAPRSLLPRERERELAATRTWVGAGGGGRGGGSGAGGRPYLGGGEVARVVSLGSLGPLLLRPFPTGTSGSSTVRRRERGGGSGGGAEEVDTAMRPPLPRDWTRLEDMAPEPDPAATVGSAARGRSREGGGAPMGGSPSALGPLSRPPRSEEGRNSNSSGSSSNTGLAFSGGGTAGCWGDLFRLFPRCSTCRELRQLHRDYSGRLLPDHIPALMAAAAKLCTRNQNRNRARSDGDGGERTHQQQQQQQQGEDRHGQWRQQQGEESKGEPDVDVDVGAAADDADESHQLVVYVWELAGSALRLARSRELPPRSLATAMWAVAKLPLSHHQQQQDTLPPGELVGRSPSTHPRDAPAPAPAPCREEWLQWVREMARCAASSPALLAGFSPQDVSQTLWAVASLECGPLPRAFLEGLLEAARPRLAAFSPQSLSNSLWALSRLRCQPPPAWLEAACAASAPQLAAFSPQALATTAAALAHLEYCPGADWWAAFFEACHHRMWPHTGRGPGVADPHMDPRQPPGMAAMPGPTATTTTTTMTQPLSTQAAAAAALDAAAAETAVAATAAPASCARMDMSSGAAAAISPAVAGPGGWGRLASSSPTQPQPQRQPASVAPPPPPPQSLAQTAWAVARLGVAPPAPWLEGLVAAAAAAGPRLNGQDVANLMWALGALGYRDLGRCSSPDTVDMDWGNTRTGPAPAPLSDAPAPRSGPRLLLPLLGAWQRCLERDTLQPQQLSACLVACVHLGLEAGAGADGGGQSGLAACRSRSGSWSWSDAVERSLESLGRRLPACSGQVVANALWAAARLGCRPPSAWVGAAVERFMRAMEDDDAGPQEVANVWWSLGRLRWVPPPDTASDLLARSLALVASGDLTSGELASMMWALGRLGIRLPKPLMDRLVAIVRSALIREGRQARQEQQQQQRGGGPAGAPAATSTSTAGRPRPRGHLLMRAAPAAPPATLVTLLRALSARQATSQRSTAMSLLERSLRHMTMTLTPPPALAVGAFGAAGGETGAEREGPRLRRDVQPAAAAGPAAARQVSLSLHSAASLGVALCAESGRPGAGSSRGLAGAVVAAVRAVLPYTNSRDLAMCLSALAAMEAAVPMGLLAAALQRAGELHGVGGPPPVGGPAGPAGGGGGGSAALRPGGLGPQAVSVADLATSVCSLGRLLELHAECRGRGGAERASRAERGAGGGRGSGSGGSPEVPAVPDDDDDGRNVIIDADGDGDAGEVGVSTGGGGGGAEQQWAARAAAAAAAAEVRSRWDELLLSRPRLAGAREVLLAAALAHLEGQGQGQGQGDSAPAGGAGASTPPPSLAHSAVPSLALTPEDEHRQHSPAPASTAAAAADGAGSGSSAGSGVVLPPLSPASVQHLILGCSLARLRPGPRLLRLLAGRLVGVSGELPGGVVAACLAHLAAMGAEMEPGLAERLVAGMRERLRAQGPARAQGRGWVAAVCGGVSLLVAMWVLRRRGGGGGGVAEVALRTASPGNRAGRCRLRRAAEVVDPVVMRRLQGRLTRLREEAECLRTT</sequence>
<feature type="compositionally biased region" description="Low complexity" evidence="1">
    <location>
        <begin position="749"/>
        <end position="763"/>
    </location>
</feature>
<protein>
    <submittedName>
        <fullName evidence="2">Uncharacterized protein</fullName>
    </submittedName>
</protein>
<dbReference type="GO" id="GO:0000963">
    <property type="term" value="P:mitochondrial RNA processing"/>
    <property type="evidence" value="ECO:0007669"/>
    <property type="project" value="TreeGrafter"/>
</dbReference>
<dbReference type="EMBL" id="BRXU01000071">
    <property type="protein sequence ID" value="GLC62802.1"/>
    <property type="molecule type" value="Genomic_DNA"/>
</dbReference>
<feature type="compositionally biased region" description="Low complexity" evidence="1">
    <location>
        <begin position="1079"/>
        <end position="1091"/>
    </location>
</feature>
<keyword evidence="3" id="KW-1185">Reference proteome</keyword>
<dbReference type="PANTHER" id="PTHR21228">
    <property type="entry name" value="FAST LEU-RICH DOMAIN-CONTAINING"/>
    <property type="match status" value="1"/>
</dbReference>
<feature type="region of interest" description="Disordered" evidence="1">
    <location>
        <begin position="1"/>
        <end position="40"/>
    </location>
</feature>
<feature type="region of interest" description="Disordered" evidence="1">
    <location>
        <begin position="1271"/>
        <end position="1296"/>
    </location>
</feature>
<feature type="compositionally biased region" description="Basic and acidic residues" evidence="1">
    <location>
        <begin position="1328"/>
        <end position="1340"/>
    </location>
</feature>
<feature type="region of interest" description="Disordered" evidence="1">
    <location>
        <begin position="377"/>
        <end position="427"/>
    </location>
</feature>
<feature type="compositionally biased region" description="Pro residues" evidence="1">
    <location>
        <begin position="148"/>
        <end position="158"/>
    </location>
</feature>
<dbReference type="GO" id="GO:0009507">
    <property type="term" value="C:chloroplast"/>
    <property type="evidence" value="ECO:0007669"/>
    <property type="project" value="GOC"/>
</dbReference>
<feature type="compositionally biased region" description="Low complexity" evidence="1">
    <location>
        <begin position="116"/>
        <end position="125"/>
    </location>
</feature>
<dbReference type="GO" id="GO:0035770">
    <property type="term" value="C:ribonucleoprotein granule"/>
    <property type="evidence" value="ECO:0007669"/>
    <property type="project" value="TreeGrafter"/>
</dbReference>
<dbReference type="InterPro" id="IPR050870">
    <property type="entry name" value="FAST_kinase"/>
</dbReference>
<dbReference type="GO" id="GO:0003723">
    <property type="term" value="F:RNA binding"/>
    <property type="evidence" value="ECO:0007669"/>
    <property type="project" value="TreeGrafter"/>
</dbReference>
<proteinExistence type="predicted"/>
<dbReference type="GO" id="GO:1901259">
    <property type="term" value="P:chloroplast rRNA processing"/>
    <property type="evidence" value="ECO:0007669"/>
    <property type="project" value="TreeGrafter"/>
</dbReference>
<feature type="region of interest" description="Disordered" evidence="1">
    <location>
        <begin position="481"/>
        <end position="512"/>
    </location>
</feature>